<name>A0A2H6CS78_TETHA</name>
<keyword evidence="8" id="KW-1185">Reference proteome</keyword>
<dbReference type="PANTHER" id="PTHR11706:SF33">
    <property type="entry name" value="NATURAL RESISTANCE-ASSOCIATED MACROPHAGE PROTEIN 2"/>
    <property type="match status" value="1"/>
</dbReference>
<feature type="transmembrane region" description="Helical" evidence="6">
    <location>
        <begin position="130"/>
        <end position="149"/>
    </location>
</feature>
<feature type="transmembrane region" description="Helical" evidence="6">
    <location>
        <begin position="48"/>
        <end position="69"/>
    </location>
</feature>
<feature type="transmembrane region" description="Helical" evidence="6">
    <location>
        <begin position="383"/>
        <end position="405"/>
    </location>
</feature>
<reference evidence="7 8" key="1">
    <citation type="submission" date="2016-05" db="EMBL/GenBank/DDBJ databases">
        <title>Whole genome sequencing of Tetragenococcus halophilus subsp. halophilus NISL 7118.</title>
        <authorList>
            <person name="Shiwa Y."/>
            <person name="Nishimura I."/>
            <person name="Yoshikawa H."/>
            <person name="Koyama Y."/>
            <person name="Oguma T."/>
        </authorList>
    </citation>
    <scope>NUCLEOTIDE SEQUENCE [LARGE SCALE GENOMIC DNA]</scope>
    <source>
        <strain evidence="7 8">NISL 7118</strain>
    </source>
</reference>
<organism evidence="7 8">
    <name type="scientific">Tetragenococcus halophilus subsp. halophilus</name>
    <dbReference type="NCBI Taxonomy" id="1513897"/>
    <lineage>
        <taxon>Bacteria</taxon>
        <taxon>Bacillati</taxon>
        <taxon>Bacillota</taxon>
        <taxon>Bacilli</taxon>
        <taxon>Lactobacillales</taxon>
        <taxon>Enterococcaceae</taxon>
        <taxon>Tetragenococcus</taxon>
    </lineage>
</organism>
<evidence type="ECO:0000256" key="5">
    <source>
        <dbReference type="ARBA" id="ARBA00023136"/>
    </source>
</evidence>
<dbReference type="GO" id="GO:0005886">
    <property type="term" value="C:plasma membrane"/>
    <property type="evidence" value="ECO:0007669"/>
    <property type="project" value="TreeGrafter"/>
</dbReference>
<protein>
    <submittedName>
        <fullName evidence="7">Putative Nramp family transporter</fullName>
    </submittedName>
</protein>
<dbReference type="Proteomes" id="UP000236214">
    <property type="component" value="Unassembled WGS sequence"/>
</dbReference>
<evidence type="ECO:0000313" key="7">
    <source>
        <dbReference type="EMBL" id="GBD67843.1"/>
    </source>
</evidence>
<dbReference type="EMBL" id="BDEC01000025">
    <property type="protein sequence ID" value="GBD67843.1"/>
    <property type="molecule type" value="Genomic_DNA"/>
</dbReference>
<keyword evidence="4 6" id="KW-1133">Transmembrane helix</keyword>
<sequence length="414" mass="43588">MGQKKKHKKSLAEKLKGMGPAAIVTSAFVGPGTITTTTLAGVNFKYALLWAILFSGLSLVVLMEMAGRIGIISNHDIAEAATASFSNKKLAGIIIKSVIVVTLFATAFGLEAGNLIGRSLGIADGANLPQWLSALILGAAAFYAVAVGTAKTLEKLMSFFVSLMGFIFILTMILVGPNYIEVFNGFIPTNIPEGSGVNIIALIGTTLIGINILMHATTTAEKWQGSEHLEDANFDIYFNVGIGTIITFAIIITSGTVLYGSGTVVDTPLVFSQMLEPTLGIYARIIGNIGILAAGLSSAIATPLILKTVLARLFNWEANGMRARITGGSAVIFGSIFAAIGTNPTQIIVFASAISGLFLPIVAILIMIAANNKKLLQEYRNNIFQNILGGIATLITLGLGINSLLNFFENLSNL</sequence>
<dbReference type="GO" id="GO:0005384">
    <property type="term" value="F:manganese ion transmembrane transporter activity"/>
    <property type="evidence" value="ECO:0007669"/>
    <property type="project" value="TreeGrafter"/>
</dbReference>
<evidence type="ECO:0000256" key="4">
    <source>
        <dbReference type="ARBA" id="ARBA00022989"/>
    </source>
</evidence>
<dbReference type="Pfam" id="PF01566">
    <property type="entry name" value="Nramp"/>
    <property type="match status" value="1"/>
</dbReference>
<dbReference type="PANTHER" id="PTHR11706">
    <property type="entry name" value="SOLUTE CARRIER PROTEIN FAMILY 11 MEMBER"/>
    <property type="match status" value="1"/>
</dbReference>
<dbReference type="InterPro" id="IPR001046">
    <property type="entry name" value="NRAMP_fam"/>
</dbReference>
<evidence type="ECO:0000256" key="6">
    <source>
        <dbReference type="SAM" id="Phobius"/>
    </source>
</evidence>
<dbReference type="GO" id="GO:0015086">
    <property type="term" value="F:cadmium ion transmembrane transporter activity"/>
    <property type="evidence" value="ECO:0007669"/>
    <property type="project" value="TreeGrafter"/>
</dbReference>
<feature type="transmembrane region" description="Helical" evidence="6">
    <location>
        <begin position="156"/>
        <end position="176"/>
    </location>
</feature>
<dbReference type="RefSeq" id="WP_103103377.1">
    <property type="nucleotide sequence ID" value="NZ_BDEC01000025.1"/>
</dbReference>
<evidence type="ECO:0000256" key="2">
    <source>
        <dbReference type="ARBA" id="ARBA00022448"/>
    </source>
</evidence>
<keyword evidence="2" id="KW-0813">Transport</keyword>
<feature type="transmembrane region" description="Helical" evidence="6">
    <location>
        <begin position="281"/>
        <end position="302"/>
    </location>
</feature>
<feature type="transmembrane region" description="Helical" evidence="6">
    <location>
        <begin position="21"/>
        <end position="42"/>
    </location>
</feature>
<dbReference type="AlphaFoldDB" id="A0A2H6CS78"/>
<evidence type="ECO:0000256" key="1">
    <source>
        <dbReference type="ARBA" id="ARBA00004141"/>
    </source>
</evidence>
<gene>
    <name evidence="7" type="ORF">TEHN7118_0649</name>
</gene>
<feature type="transmembrane region" description="Helical" evidence="6">
    <location>
        <begin position="347"/>
        <end position="371"/>
    </location>
</feature>
<feature type="transmembrane region" description="Helical" evidence="6">
    <location>
        <begin position="236"/>
        <end position="261"/>
    </location>
</feature>
<comment type="caution">
    <text evidence="7">The sequence shown here is derived from an EMBL/GenBank/DDBJ whole genome shotgun (WGS) entry which is preliminary data.</text>
</comment>
<dbReference type="GO" id="GO:0034755">
    <property type="term" value="P:iron ion transmembrane transport"/>
    <property type="evidence" value="ECO:0007669"/>
    <property type="project" value="TreeGrafter"/>
</dbReference>
<evidence type="ECO:0000256" key="3">
    <source>
        <dbReference type="ARBA" id="ARBA00022692"/>
    </source>
</evidence>
<keyword evidence="3 6" id="KW-0812">Transmembrane</keyword>
<evidence type="ECO:0000313" key="8">
    <source>
        <dbReference type="Proteomes" id="UP000236214"/>
    </source>
</evidence>
<feature type="transmembrane region" description="Helical" evidence="6">
    <location>
        <begin position="90"/>
        <end position="110"/>
    </location>
</feature>
<feature type="transmembrane region" description="Helical" evidence="6">
    <location>
        <begin position="323"/>
        <end position="341"/>
    </location>
</feature>
<feature type="transmembrane region" description="Helical" evidence="6">
    <location>
        <begin position="196"/>
        <end position="216"/>
    </location>
</feature>
<comment type="subcellular location">
    <subcellularLocation>
        <location evidence="1">Membrane</location>
        <topology evidence="1">Multi-pass membrane protein</topology>
    </subcellularLocation>
</comment>
<proteinExistence type="predicted"/>
<accession>A0A2H6CS78</accession>
<keyword evidence="5 6" id="KW-0472">Membrane</keyword>